<comment type="caution">
    <text evidence="5">The sequence shown here is derived from an EMBL/GenBank/DDBJ whole genome shotgun (WGS) entry which is preliminary data.</text>
</comment>
<dbReference type="InterPro" id="IPR004947">
    <property type="entry name" value="DNase_II"/>
</dbReference>
<evidence type="ECO:0000256" key="3">
    <source>
        <dbReference type="SAM" id="MobiDB-lite"/>
    </source>
</evidence>
<protein>
    <submittedName>
        <fullName evidence="5">Uncharacterized protein</fullName>
    </submittedName>
</protein>
<evidence type="ECO:0000256" key="1">
    <source>
        <dbReference type="ARBA" id="ARBA00007527"/>
    </source>
</evidence>
<sequence length="522" mass="58968">MWLLLTLLHAPMKMLGSSVAWRWIPNKGRRNSSNLMLILWLCVLLVEPAGDTMDARLSEDWASLSEFDLIFQKKRKLQEDSDLDGRTNKRNAALTTMSTGKDRTEEEGPRCLDASGRPVDYWVVYKHPKSYAGNVYTSLDKEWIGIGDIRSDALKATLEQQKVVIMAYNDQAPAHEHSKTKSHTKGFTGRWENGGIGFHVLHSHPKFPYFDGDDFFKHASEKMGQMYLCTTHSTVVLKDICRMIMATNPYIYLDDSWCSSDNPDDSDASSSKTADSREDPDYLSDSQPQKRIVETRGGKKLTVMYNGRPGWITNEKGKKVKEVYDQTLHFLDHNTEKFILAHSWTSTPAATRQPSFCIERAGCVLLSLETRIGGENVKSDRNNDHSKRACEIPILKDGELEPSEELWVCFSGSNNIDSQNQRGALSIAFDDATLNKILRCSTVYADFDGNGHFIAAMKRYFTKQRLDIFKSVCAGCPSGSACYQSFGADGYTLDDMLKETEAIRHSYYSLIKPSKEYPIPSQ</sequence>
<keyword evidence="4" id="KW-0732">Signal</keyword>
<accession>A0AA39IFS5</accession>
<feature type="compositionally biased region" description="Basic and acidic residues" evidence="3">
    <location>
        <begin position="100"/>
        <end position="110"/>
    </location>
</feature>
<keyword evidence="2" id="KW-0378">Hydrolase</keyword>
<evidence type="ECO:0000256" key="4">
    <source>
        <dbReference type="SAM" id="SignalP"/>
    </source>
</evidence>
<dbReference type="PANTHER" id="PTHR10858:SF23">
    <property type="entry name" value="DEOXYRIBONUCLEASE II"/>
    <property type="match status" value="1"/>
</dbReference>
<dbReference type="Pfam" id="PF03265">
    <property type="entry name" value="DNase_II"/>
    <property type="match status" value="1"/>
</dbReference>
<dbReference type="GO" id="GO:0006309">
    <property type="term" value="P:apoptotic DNA fragmentation"/>
    <property type="evidence" value="ECO:0007669"/>
    <property type="project" value="TreeGrafter"/>
</dbReference>
<proteinExistence type="inferred from homology"/>
<gene>
    <name evidence="5" type="ORF">QR680_007577</name>
</gene>
<evidence type="ECO:0000256" key="2">
    <source>
        <dbReference type="ARBA" id="ARBA00022801"/>
    </source>
</evidence>
<dbReference type="PANTHER" id="PTHR10858">
    <property type="entry name" value="DEOXYRIBONUCLEASE II"/>
    <property type="match status" value="1"/>
</dbReference>
<feature type="region of interest" description="Disordered" evidence="3">
    <location>
        <begin position="81"/>
        <end position="111"/>
    </location>
</feature>
<feature type="region of interest" description="Disordered" evidence="3">
    <location>
        <begin position="263"/>
        <end position="289"/>
    </location>
</feature>
<dbReference type="AlphaFoldDB" id="A0AA39IFS5"/>
<evidence type="ECO:0000313" key="5">
    <source>
        <dbReference type="EMBL" id="KAK0422444.1"/>
    </source>
</evidence>
<keyword evidence="6" id="KW-1185">Reference proteome</keyword>
<dbReference type="GO" id="GO:0004531">
    <property type="term" value="F:deoxyribonuclease II activity"/>
    <property type="evidence" value="ECO:0007669"/>
    <property type="project" value="InterPro"/>
</dbReference>
<feature type="signal peptide" evidence="4">
    <location>
        <begin position="1"/>
        <end position="16"/>
    </location>
</feature>
<dbReference type="EMBL" id="JAUCMV010000001">
    <property type="protein sequence ID" value="KAK0422444.1"/>
    <property type="molecule type" value="Genomic_DNA"/>
</dbReference>
<comment type="similarity">
    <text evidence="1">Belongs to the DNase II family.</text>
</comment>
<name>A0AA39IFS5_9BILA</name>
<evidence type="ECO:0000313" key="6">
    <source>
        <dbReference type="Proteomes" id="UP001175271"/>
    </source>
</evidence>
<feature type="chain" id="PRO_5041262163" evidence="4">
    <location>
        <begin position="17"/>
        <end position="522"/>
    </location>
</feature>
<dbReference type="Proteomes" id="UP001175271">
    <property type="component" value="Unassembled WGS sequence"/>
</dbReference>
<reference evidence="5" key="1">
    <citation type="submission" date="2023-06" db="EMBL/GenBank/DDBJ databases">
        <title>Genomic analysis of the entomopathogenic nematode Steinernema hermaphroditum.</title>
        <authorList>
            <person name="Schwarz E.M."/>
            <person name="Heppert J.K."/>
            <person name="Baniya A."/>
            <person name="Schwartz H.T."/>
            <person name="Tan C.-H."/>
            <person name="Antoshechkin I."/>
            <person name="Sternberg P.W."/>
            <person name="Goodrich-Blair H."/>
            <person name="Dillman A.R."/>
        </authorList>
    </citation>
    <scope>NUCLEOTIDE SEQUENCE</scope>
    <source>
        <strain evidence="5">PS9179</strain>
        <tissue evidence="5">Whole animal</tissue>
    </source>
</reference>
<organism evidence="5 6">
    <name type="scientific">Steinernema hermaphroditum</name>
    <dbReference type="NCBI Taxonomy" id="289476"/>
    <lineage>
        <taxon>Eukaryota</taxon>
        <taxon>Metazoa</taxon>
        <taxon>Ecdysozoa</taxon>
        <taxon>Nematoda</taxon>
        <taxon>Chromadorea</taxon>
        <taxon>Rhabditida</taxon>
        <taxon>Tylenchina</taxon>
        <taxon>Panagrolaimomorpha</taxon>
        <taxon>Strongyloidoidea</taxon>
        <taxon>Steinernematidae</taxon>
        <taxon>Steinernema</taxon>
    </lineage>
</organism>